<comment type="subcellular location">
    <subcellularLocation>
        <location evidence="1">Cell membrane</location>
        <topology evidence="1">Multi-pass membrane protein</topology>
    </subcellularLocation>
</comment>
<evidence type="ECO:0000313" key="8">
    <source>
        <dbReference type="EMBL" id="RFB06211.1"/>
    </source>
</evidence>
<name>A0A371RLA8_9PROT</name>
<gene>
    <name evidence="8" type="ORF">DX908_13615</name>
</gene>
<keyword evidence="4" id="KW-0812">Transmembrane</keyword>
<protein>
    <submittedName>
        <fullName evidence="8">Type IV secretory system conjugative DNA transfer family protein</fullName>
    </submittedName>
</protein>
<dbReference type="PANTHER" id="PTHR37937:SF1">
    <property type="entry name" value="CONJUGATIVE TRANSFER: DNA TRANSPORT"/>
    <property type="match status" value="1"/>
</dbReference>
<dbReference type="Gene3D" id="3.40.50.300">
    <property type="entry name" value="P-loop containing nucleotide triphosphate hydrolases"/>
    <property type="match status" value="1"/>
</dbReference>
<organism evidence="8 9">
    <name type="scientific">Parvularcula marina</name>
    <dbReference type="NCBI Taxonomy" id="2292771"/>
    <lineage>
        <taxon>Bacteria</taxon>
        <taxon>Pseudomonadati</taxon>
        <taxon>Pseudomonadota</taxon>
        <taxon>Alphaproteobacteria</taxon>
        <taxon>Parvularculales</taxon>
        <taxon>Parvularculaceae</taxon>
        <taxon>Parvularcula</taxon>
    </lineage>
</organism>
<feature type="region of interest" description="Disordered" evidence="7">
    <location>
        <begin position="457"/>
        <end position="489"/>
    </location>
</feature>
<keyword evidence="9" id="KW-1185">Reference proteome</keyword>
<accession>A0A371RLA8</accession>
<evidence type="ECO:0000256" key="6">
    <source>
        <dbReference type="ARBA" id="ARBA00023136"/>
    </source>
</evidence>
<evidence type="ECO:0000256" key="3">
    <source>
        <dbReference type="ARBA" id="ARBA00022475"/>
    </source>
</evidence>
<dbReference type="InParanoid" id="A0A371RLA8"/>
<feature type="compositionally biased region" description="Polar residues" evidence="7">
    <location>
        <begin position="473"/>
        <end position="489"/>
    </location>
</feature>
<dbReference type="PANTHER" id="PTHR37937">
    <property type="entry name" value="CONJUGATIVE TRANSFER: DNA TRANSPORT"/>
    <property type="match status" value="1"/>
</dbReference>
<dbReference type="OrthoDB" id="9759295at2"/>
<keyword evidence="5" id="KW-1133">Transmembrane helix</keyword>
<dbReference type="CDD" id="cd01127">
    <property type="entry name" value="TrwB_TraG_TraD_VirD4"/>
    <property type="match status" value="2"/>
</dbReference>
<proteinExistence type="inferred from homology"/>
<keyword evidence="6" id="KW-0472">Membrane</keyword>
<keyword evidence="3" id="KW-1003">Cell membrane</keyword>
<evidence type="ECO:0000256" key="1">
    <source>
        <dbReference type="ARBA" id="ARBA00004651"/>
    </source>
</evidence>
<dbReference type="SUPFAM" id="SSF52540">
    <property type="entry name" value="P-loop containing nucleoside triphosphate hydrolases"/>
    <property type="match status" value="1"/>
</dbReference>
<evidence type="ECO:0000313" key="9">
    <source>
        <dbReference type="Proteomes" id="UP000264589"/>
    </source>
</evidence>
<dbReference type="RefSeq" id="WP_116392845.1">
    <property type="nucleotide sequence ID" value="NZ_QUQO01000001.1"/>
</dbReference>
<reference evidence="8 9" key="1">
    <citation type="submission" date="2018-08" db="EMBL/GenBank/DDBJ databases">
        <title>Parvularcula sp. SM1705, isolated from surface water of the South Sea China.</title>
        <authorList>
            <person name="Sun L."/>
        </authorList>
    </citation>
    <scope>NUCLEOTIDE SEQUENCE [LARGE SCALE GENOMIC DNA]</scope>
    <source>
        <strain evidence="8 9">SM1705</strain>
    </source>
</reference>
<sequence length="552" mass="60997">MHEVTLPRGYEDEERDLPEGHTVQATARWMGPYETEAAIRSGRLRYADAGFWVGRSPASGEPIAVTDDRHSMLIAGSRAGKGRSCIVPNLCLHKGSAIIVDPKGESVGLTAARRGYGTSRISGLGQNVKVLDPFGVSKGADDYLAKFNPLDMIKESDPEACEIAELIADAIVLRGSDKDAHWDDTCRSLIQAVELLVATDPEFVDRRSLVTVKRLIQGTDPAVLAPPDSGVLDKDDTELSPFFRLMERMEKRAYDGTPVGDIIGGAVSNLINMGSNEFGSVMSTVNRNLKFLDSPGIQACISGENDWKLDELKTDARGLTVYLVLPQRYMATHNRWLRMLITLTVTRMEAVDKKLPKDRPVLMVLDEFSVLGYLKILETSAGYMAGYDLKMLTVIQDLSQLKRHYKDSWETFLGNAGTIIAFGNTDLTTLEHLSKRLGEIEIETVNRSISDSMTETIGDISASEKAKQRRESGGTTNRSTAHARTTADQLQRTKTPLMTTDEIRRHFSRESGLQMVLLAGAPPIVSLRTNYDQDRFFHDKWDVGDAYPAVAP</sequence>
<dbReference type="Pfam" id="PF02534">
    <property type="entry name" value="T4SS-DNA_transf"/>
    <property type="match status" value="1"/>
</dbReference>
<evidence type="ECO:0000256" key="2">
    <source>
        <dbReference type="ARBA" id="ARBA00008806"/>
    </source>
</evidence>
<dbReference type="AlphaFoldDB" id="A0A371RLA8"/>
<comment type="caution">
    <text evidence="8">The sequence shown here is derived from an EMBL/GenBank/DDBJ whole genome shotgun (WGS) entry which is preliminary data.</text>
</comment>
<comment type="similarity">
    <text evidence="2">Belongs to the VirD4/TraG family.</text>
</comment>
<dbReference type="InterPro" id="IPR027417">
    <property type="entry name" value="P-loop_NTPase"/>
</dbReference>
<dbReference type="InterPro" id="IPR051539">
    <property type="entry name" value="T4SS-coupling_protein"/>
</dbReference>
<dbReference type="InterPro" id="IPR003688">
    <property type="entry name" value="TraG/VirD4"/>
</dbReference>
<evidence type="ECO:0000256" key="4">
    <source>
        <dbReference type="ARBA" id="ARBA00022692"/>
    </source>
</evidence>
<feature type="region of interest" description="Disordered" evidence="7">
    <location>
        <begin position="1"/>
        <end position="20"/>
    </location>
</feature>
<evidence type="ECO:0000256" key="5">
    <source>
        <dbReference type="ARBA" id="ARBA00022989"/>
    </source>
</evidence>
<dbReference type="Proteomes" id="UP000264589">
    <property type="component" value="Unassembled WGS sequence"/>
</dbReference>
<dbReference type="GO" id="GO:0005886">
    <property type="term" value="C:plasma membrane"/>
    <property type="evidence" value="ECO:0007669"/>
    <property type="project" value="UniProtKB-SubCell"/>
</dbReference>
<feature type="compositionally biased region" description="Basic and acidic residues" evidence="7">
    <location>
        <begin position="462"/>
        <end position="472"/>
    </location>
</feature>
<evidence type="ECO:0000256" key="7">
    <source>
        <dbReference type="SAM" id="MobiDB-lite"/>
    </source>
</evidence>
<dbReference type="EMBL" id="QUQO01000001">
    <property type="protein sequence ID" value="RFB06211.1"/>
    <property type="molecule type" value="Genomic_DNA"/>
</dbReference>